<comment type="similarity">
    <text evidence="1 9">Belongs to the thiolase-like superfamily. Thiolase family.</text>
</comment>
<dbReference type="Gene3D" id="3.40.47.10">
    <property type="match status" value="2"/>
</dbReference>
<feature type="domain" description="Thiolase N-terminal" evidence="10">
    <location>
        <begin position="6"/>
        <end position="263"/>
    </location>
</feature>
<dbReference type="PANTHER" id="PTHR18919">
    <property type="entry name" value="ACETYL-COA C-ACYLTRANSFERASE"/>
    <property type="match status" value="1"/>
</dbReference>
<evidence type="ECO:0000256" key="2">
    <source>
        <dbReference type="ARBA" id="ARBA00012705"/>
    </source>
</evidence>
<dbReference type="GO" id="GO:0003985">
    <property type="term" value="F:acetyl-CoA C-acetyltransferase activity"/>
    <property type="evidence" value="ECO:0007669"/>
    <property type="project" value="UniProtKB-EC"/>
</dbReference>
<dbReference type="AlphaFoldDB" id="A0A1Y3UGM6"/>
<evidence type="ECO:0000256" key="7">
    <source>
        <dbReference type="ARBA" id="ARBA00051550"/>
    </source>
</evidence>
<feature type="active site" description="Proton acceptor" evidence="8">
    <location>
        <position position="380"/>
    </location>
</feature>
<reference evidence="13" key="1">
    <citation type="submission" date="2017-04" db="EMBL/GenBank/DDBJ databases">
        <title>Function of individual gut microbiota members based on whole genome sequencing of pure cultures obtained from chicken caecum.</title>
        <authorList>
            <person name="Medvecky M."/>
            <person name="Cejkova D."/>
            <person name="Polansky O."/>
            <person name="Karasova D."/>
            <person name="Kubasova T."/>
            <person name="Cizek A."/>
            <person name="Rychlik I."/>
        </authorList>
    </citation>
    <scope>NUCLEOTIDE SEQUENCE [LARGE SCALE GENOMIC DNA]</scope>
    <source>
        <strain evidence="13">An75</strain>
    </source>
</reference>
<dbReference type="CDD" id="cd00751">
    <property type="entry name" value="thiolase"/>
    <property type="match status" value="1"/>
</dbReference>
<evidence type="ECO:0000256" key="3">
    <source>
        <dbReference type="ARBA" id="ARBA00022679"/>
    </source>
</evidence>
<dbReference type="Pfam" id="PF00108">
    <property type="entry name" value="Thiolase_N"/>
    <property type="match status" value="1"/>
</dbReference>
<evidence type="ECO:0000256" key="4">
    <source>
        <dbReference type="ARBA" id="ARBA00023315"/>
    </source>
</evidence>
<feature type="active site" description="Proton acceptor" evidence="8">
    <location>
        <position position="350"/>
    </location>
</feature>
<keyword evidence="3 9" id="KW-0808">Transferase</keyword>
<evidence type="ECO:0000256" key="9">
    <source>
        <dbReference type="RuleBase" id="RU003557"/>
    </source>
</evidence>
<dbReference type="EMBL" id="NFHM01000001">
    <property type="protein sequence ID" value="OUN45519.1"/>
    <property type="molecule type" value="Genomic_DNA"/>
</dbReference>
<feature type="domain" description="Thiolase C-terminal" evidence="11">
    <location>
        <begin position="272"/>
        <end position="392"/>
    </location>
</feature>
<evidence type="ECO:0000256" key="6">
    <source>
        <dbReference type="ARBA" id="ARBA00044137"/>
    </source>
</evidence>
<evidence type="ECO:0000259" key="10">
    <source>
        <dbReference type="Pfam" id="PF00108"/>
    </source>
</evidence>
<comment type="catalytic activity">
    <reaction evidence="7">
        <text>2 acetyl-CoA = acetoacetyl-CoA + CoA</text>
        <dbReference type="Rhea" id="RHEA:21036"/>
        <dbReference type="ChEBI" id="CHEBI:57286"/>
        <dbReference type="ChEBI" id="CHEBI:57287"/>
        <dbReference type="ChEBI" id="CHEBI:57288"/>
        <dbReference type="EC" id="2.3.1.9"/>
    </reaction>
</comment>
<gene>
    <name evidence="12" type="ORF">B5G26_00370</name>
</gene>
<evidence type="ECO:0000256" key="1">
    <source>
        <dbReference type="ARBA" id="ARBA00010982"/>
    </source>
</evidence>
<dbReference type="InterPro" id="IPR016039">
    <property type="entry name" value="Thiolase-like"/>
</dbReference>
<dbReference type="NCBIfam" id="TIGR01930">
    <property type="entry name" value="AcCoA-C-Actrans"/>
    <property type="match status" value="1"/>
</dbReference>
<dbReference type="InterPro" id="IPR020615">
    <property type="entry name" value="Thiolase_acyl_enz_int_AS"/>
</dbReference>
<evidence type="ECO:0000259" key="11">
    <source>
        <dbReference type="Pfam" id="PF02803"/>
    </source>
</evidence>
<evidence type="ECO:0000256" key="5">
    <source>
        <dbReference type="ARBA" id="ARBA00030755"/>
    </source>
</evidence>
<proteinExistence type="inferred from homology"/>
<sequence length="400" mass="42594">MFQTPVIVSGVRTATGKFGGALKDIEAPALGALCTKEALKRANITGDMVDEVIIGTHFQAGIKANSARQVSLGAGIPVEVPAWTVNKNCGTGLKAIQSAAEHIMLGEADIMVAGGCESMSRIPYVLKDYRFGGRMGSGQVLDSMLYDGLVDPFMNYHMGITAENVAEKCGITREMQDEFALLSHKRAQEAAEAGKFDEEIIPVEVKTKKGTVIFDKDETIRYNAKIEDFRKLKPAFRPDGGTVTAGNASGCNDEAAIVVMMSERKAKELGLEIKAALRGFASAGIHPSIMGYAPVYAVQKLLKKVNMTVDDIDLFEINEAFAAQAFACVRDLGLSMDKVNVNGGAIALGHPVGATGARLTINMMNELRRRNCRYGVVTLCIGGGQAIAALVENVAGGAKE</sequence>
<evidence type="ECO:0000313" key="13">
    <source>
        <dbReference type="Proteomes" id="UP000195455"/>
    </source>
</evidence>
<dbReference type="InterPro" id="IPR020616">
    <property type="entry name" value="Thiolase_N"/>
</dbReference>
<dbReference type="FunFam" id="3.40.47.10:FF:000010">
    <property type="entry name" value="Acetyl-CoA acetyltransferase (Thiolase)"/>
    <property type="match status" value="1"/>
</dbReference>
<organism evidence="12 13">
    <name type="scientific">Anaerotignum lactatifermentans</name>
    <dbReference type="NCBI Taxonomy" id="160404"/>
    <lineage>
        <taxon>Bacteria</taxon>
        <taxon>Bacillati</taxon>
        <taxon>Bacillota</taxon>
        <taxon>Clostridia</taxon>
        <taxon>Lachnospirales</taxon>
        <taxon>Anaerotignaceae</taxon>
        <taxon>Anaerotignum</taxon>
    </lineage>
</organism>
<dbReference type="RefSeq" id="WP_087988293.1">
    <property type="nucleotide sequence ID" value="NZ_CAUFHK010000023.1"/>
</dbReference>
<dbReference type="PROSITE" id="PS00099">
    <property type="entry name" value="THIOLASE_3"/>
    <property type="match status" value="1"/>
</dbReference>
<comment type="caution">
    <text evidence="12">The sequence shown here is derived from an EMBL/GenBank/DDBJ whole genome shotgun (WGS) entry which is preliminary data.</text>
</comment>
<dbReference type="PROSITE" id="PS00098">
    <property type="entry name" value="THIOLASE_1"/>
    <property type="match status" value="1"/>
</dbReference>
<dbReference type="PIRSF" id="PIRSF000429">
    <property type="entry name" value="Ac-CoA_Ac_transf"/>
    <property type="match status" value="1"/>
</dbReference>
<name>A0A1Y3UGM6_9FIRM</name>
<dbReference type="InterPro" id="IPR020610">
    <property type="entry name" value="Thiolase_AS"/>
</dbReference>
<dbReference type="EC" id="2.3.1.9" evidence="2"/>
<dbReference type="Proteomes" id="UP000195455">
    <property type="component" value="Unassembled WGS sequence"/>
</dbReference>
<dbReference type="SUPFAM" id="SSF53901">
    <property type="entry name" value="Thiolase-like"/>
    <property type="match status" value="2"/>
</dbReference>
<dbReference type="InterPro" id="IPR020613">
    <property type="entry name" value="Thiolase_CS"/>
</dbReference>
<keyword evidence="4 9" id="KW-0012">Acyltransferase</keyword>
<feature type="active site" description="Acyl-thioester intermediate" evidence="8">
    <location>
        <position position="89"/>
    </location>
</feature>
<accession>A0A1Y3UGM6</accession>
<dbReference type="PANTHER" id="PTHR18919:SF107">
    <property type="entry name" value="ACETYL-COA ACETYLTRANSFERASE, CYTOSOLIC"/>
    <property type="match status" value="1"/>
</dbReference>
<protein>
    <recommendedName>
        <fullName evidence="6">Acetyl-CoA acetyltransferase</fullName>
        <ecNumber evidence="2">2.3.1.9</ecNumber>
    </recommendedName>
    <alternativeName>
        <fullName evidence="5">Acetoacetyl-CoA thiolase</fullName>
    </alternativeName>
</protein>
<dbReference type="Pfam" id="PF02803">
    <property type="entry name" value="Thiolase_C"/>
    <property type="match status" value="1"/>
</dbReference>
<dbReference type="InterPro" id="IPR002155">
    <property type="entry name" value="Thiolase"/>
</dbReference>
<evidence type="ECO:0000256" key="8">
    <source>
        <dbReference type="PIRSR" id="PIRSR000429-1"/>
    </source>
</evidence>
<evidence type="ECO:0000313" key="12">
    <source>
        <dbReference type="EMBL" id="OUN45519.1"/>
    </source>
</evidence>
<dbReference type="PROSITE" id="PS00737">
    <property type="entry name" value="THIOLASE_2"/>
    <property type="match status" value="1"/>
</dbReference>
<dbReference type="InterPro" id="IPR020617">
    <property type="entry name" value="Thiolase_C"/>
</dbReference>